<organism evidence="5 6">
    <name type="scientific">Nocardioides taihuensis</name>
    <dbReference type="NCBI Taxonomy" id="1835606"/>
    <lineage>
        <taxon>Bacteria</taxon>
        <taxon>Bacillati</taxon>
        <taxon>Actinomycetota</taxon>
        <taxon>Actinomycetes</taxon>
        <taxon>Propionibacteriales</taxon>
        <taxon>Nocardioidaceae</taxon>
        <taxon>Nocardioides</taxon>
    </lineage>
</organism>
<reference evidence="6" key="1">
    <citation type="journal article" date="2019" name="Int. J. Syst. Evol. Microbiol.">
        <title>The Global Catalogue of Microorganisms (GCM) 10K type strain sequencing project: providing services to taxonomists for standard genome sequencing and annotation.</title>
        <authorList>
            <consortium name="The Broad Institute Genomics Platform"/>
            <consortium name="The Broad Institute Genome Sequencing Center for Infectious Disease"/>
            <person name="Wu L."/>
            <person name="Ma J."/>
        </authorList>
    </citation>
    <scope>NUCLEOTIDE SEQUENCE [LARGE SCALE GENOMIC DNA]</scope>
    <source>
        <strain evidence="6">DFY41</strain>
    </source>
</reference>
<dbReference type="InterPro" id="IPR009057">
    <property type="entry name" value="Homeodomain-like_sf"/>
</dbReference>
<dbReference type="PANTHER" id="PTHR43130:SF3">
    <property type="entry name" value="HTH-TYPE TRANSCRIPTIONAL REGULATOR RV1931C"/>
    <property type="match status" value="1"/>
</dbReference>
<dbReference type="SMART" id="SM00342">
    <property type="entry name" value="HTH_ARAC"/>
    <property type="match status" value="1"/>
</dbReference>
<proteinExistence type="predicted"/>
<protein>
    <submittedName>
        <fullName evidence="5">GlxA family transcriptional regulator</fullName>
    </submittedName>
</protein>
<gene>
    <name evidence="5" type="ORF">ACFPGP_19380</name>
</gene>
<dbReference type="Gene3D" id="1.10.10.60">
    <property type="entry name" value="Homeodomain-like"/>
    <property type="match status" value="1"/>
</dbReference>
<sequence length="332" mass="36138">MAQVQKVAVLVQDGAEPFGLGAMCEVWAEPYHPEDDNPVFDFVVATPRPGRVAGASGFDLHVEHGLDAAADADLVIVTPKRAYLDPSPEVVEVVRAAHERGAMVFAHCTAAFVLGEAGLLDGRRCTTHWRHVDTLREQFPQAQVDENVLYVQDGTIVTGAGAAAGLDAALHVLREEFGSRVAAAAARRIVIPPHRSGGQAQFIARPVPDCDVETLGPLLTWIVEHLDEDLSVEVLARRSLMSPRTFARRFREETGTTPHSWVTAQRVQAAEEMLERTDQPVEWIATRAGFGNAATLRHHFTRARGVSPQQYRRTFTCTADDAPDATVDGVAS</sequence>
<evidence type="ECO:0000256" key="1">
    <source>
        <dbReference type="ARBA" id="ARBA00023015"/>
    </source>
</evidence>
<accession>A0ABW0BPD6</accession>
<dbReference type="PANTHER" id="PTHR43130">
    <property type="entry name" value="ARAC-FAMILY TRANSCRIPTIONAL REGULATOR"/>
    <property type="match status" value="1"/>
</dbReference>
<evidence type="ECO:0000259" key="4">
    <source>
        <dbReference type="PROSITE" id="PS01124"/>
    </source>
</evidence>
<dbReference type="InterPro" id="IPR052158">
    <property type="entry name" value="INH-QAR"/>
</dbReference>
<feature type="domain" description="HTH araC/xylS-type" evidence="4">
    <location>
        <begin position="216"/>
        <end position="314"/>
    </location>
</feature>
<dbReference type="Pfam" id="PF01965">
    <property type="entry name" value="DJ-1_PfpI"/>
    <property type="match status" value="1"/>
</dbReference>
<dbReference type="RefSeq" id="WP_378592596.1">
    <property type="nucleotide sequence ID" value="NZ_JBHSKD010000027.1"/>
</dbReference>
<dbReference type="SUPFAM" id="SSF46689">
    <property type="entry name" value="Homeodomain-like"/>
    <property type="match status" value="2"/>
</dbReference>
<comment type="caution">
    <text evidence="5">The sequence shown here is derived from an EMBL/GenBank/DDBJ whole genome shotgun (WGS) entry which is preliminary data.</text>
</comment>
<evidence type="ECO:0000256" key="2">
    <source>
        <dbReference type="ARBA" id="ARBA00023125"/>
    </source>
</evidence>
<dbReference type="InterPro" id="IPR002818">
    <property type="entry name" value="DJ-1/PfpI"/>
</dbReference>
<keyword evidence="6" id="KW-1185">Reference proteome</keyword>
<keyword evidence="3" id="KW-0804">Transcription</keyword>
<name>A0ABW0BPD6_9ACTN</name>
<dbReference type="InterPro" id="IPR029062">
    <property type="entry name" value="Class_I_gatase-like"/>
</dbReference>
<dbReference type="InterPro" id="IPR018060">
    <property type="entry name" value="HTH_AraC"/>
</dbReference>
<evidence type="ECO:0000256" key="3">
    <source>
        <dbReference type="ARBA" id="ARBA00023163"/>
    </source>
</evidence>
<dbReference type="Proteomes" id="UP001596087">
    <property type="component" value="Unassembled WGS sequence"/>
</dbReference>
<dbReference type="EMBL" id="JBHSKD010000027">
    <property type="protein sequence ID" value="MFC5178853.1"/>
    <property type="molecule type" value="Genomic_DNA"/>
</dbReference>
<dbReference type="PROSITE" id="PS01124">
    <property type="entry name" value="HTH_ARAC_FAMILY_2"/>
    <property type="match status" value="1"/>
</dbReference>
<dbReference type="Gene3D" id="3.40.50.880">
    <property type="match status" value="1"/>
</dbReference>
<dbReference type="CDD" id="cd03137">
    <property type="entry name" value="GATase1_AraC_1"/>
    <property type="match status" value="1"/>
</dbReference>
<dbReference type="SUPFAM" id="SSF52317">
    <property type="entry name" value="Class I glutamine amidotransferase-like"/>
    <property type="match status" value="1"/>
</dbReference>
<dbReference type="PROSITE" id="PS00041">
    <property type="entry name" value="HTH_ARAC_FAMILY_1"/>
    <property type="match status" value="1"/>
</dbReference>
<evidence type="ECO:0000313" key="5">
    <source>
        <dbReference type="EMBL" id="MFC5178853.1"/>
    </source>
</evidence>
<dbReference type="Pfam" id="PF12833">
    <property type="entry name" value="HTH_18"/>
    <property type="match status" value="1"/>
</dbReference>
<dbReference type="InterPro" id="IPR018062">
    <property type="entry name" value="HTH_AraC-typ_CS"/>
</dbReference>
<evidence type="ECO:0000313" key="6">
    <source>
        <dbReference type="Proteomes" id="UP001596087"/>
    </source>
</evidence>
<keyword evidence="2" id="KW-0238">DNA-binding</keyword>
<keyword evidence="1" id="KW-0805">Transcription regulation</keyword>